<name>A0A164ANX6_9BACL</name>
<dbReference type="GO" id="GO:0022857">
    <property type="term" value="F:transmembrane transporter activity"/>
    <property type="evidence" value="ECO:0007669"/>
    <property type="project" value="InterPro"/>
</dbReference>
<feature type="transmembrane region" description="Helical" evidence="7">
    <location>
        <begin position="228"/>
        <end position="254"/>
    </location>
</feature>
<gene>
    <name evidence="9" type="ORF">AV654_07040</name>
</gene>
<keyword evidence="4 7" id="KW-0812">Transmembrane</keyword>
<dbReference type="GO" id="GO:0005886">
    <property type="term" value="C:plasma membrane"/>
    <property type="evidence" value="ECO:0007669"/>
    <property type="project" value="UniProtKB-SubCell"/>
</dbReference>
<feature type="transmembrane region" description="Helical" evidence="7">
    <location>
        <begin position="16"/>
        <end position="39"/>
    </location>
</feature>
<keyword evidence="3" id="KW-1003">Cell membrane</keyword>
<feature type="transmembrane region" description="Helical" evidence="7">
    <location>
        <begin position="51"/>
        <end position="71"/>
    </location>
</feature>
<dbReference type="OrthoDB" id="9775268at2"/>
<dbReference type="AlphaFoldDB" id="A0A164ANX6"/>
<evidence type="ECO:0000256" key="3">
    <source>
        <dbReference type="ARBA" id="ARBA00022475"/>
    </source>
</evidence>
<feature type="transmembrane region" description="Helical" evidence="7">
    <location>
        <begin position="91"/>
        <end position="116"/>
    </location>
</feature>
<dbReference type="PANTHER" id="PTHR43266">
    <property type="entry name" value="MACROLIDE-EFFLUX PROTEIN"/>
    <property type="match status" value="1"/>
</dbReference>
<keyword evidence="2" id="KW-0813">Transport</keyword>
<comment type="caution">
    <text evidence="9">The sequence shown here is derived from an EMBL/GenBank/DDBJ whole genome shotgun (WGS) entry which is preliminary data.</text>
</comment>
<dbReference type="PANTHER" id="PTHR43266:SF8">
    <property type="entry name" value="MACROLIDE-EFFLUX PROTEIN"/>
    <property type="match status" value="1"/>
</dbReference>
<evidence type="ECO:0000256" key="4">
    <source>
        <dbReference type="ARBA" id="ARBA00022692"/>
    </source>
</evidence>
<dbReference type="Pfam" id="PF07690">
    <property type="entry name" value="MFS_1"/>
    <property type="match status" value="1"/>
</dbReference>
<dbReference type="RefSeq" id="WP_063177786.1">
    <property type="nucleotide sequence ID" value="NZ_LQRA01000002.1"/>
</dbReference>
<dbReference type="InterPro" id="IPR036259">
    <property type="entry name" value="MFS_trans_sf"/>
</dbReference>
<evidence type="ECO:0000313" key="10">
    <source>
        <dbReference type="Proteomes" id="UP000076563"/>
    </source>
</evidence>
<protein>
    <submittedName>
        <fullName evidence="9">MFS transporter</fullName>
    </submittedName>
</protein>
<dbReference type="InterPro" id="IPR020846">
    <property type="entry name" value="MFS_dom"/>
</dbReference>
<dbReference type="EMBL" id="LQRA01000002">
    <property type="protein sequence ID" value="KZE84295.1"/>
    <property type="molecule type" value="Genomic_DNA"/>
</dbReference>
<evidence type="ECO:0000313" key="9">
    <source>
        <dbReference type="EMBL" id="KZE84295.1"/>
    </source>
</evidence>
<dbReference type="InterPro" id="IPR011701">
    <property type="entry name" value="MFS"/>
</dbReference>
<keyword evidence="5 7" id="KW-1133">Transmembrane helix</keyword>
<dbReference type="Gene3D" id="1.20.1250.20">
    <property type="entry name" value="MFS general substrate transporter like domains"/>
    <property type="match status" value="2"/>
</dbReference>
<keyword evidence="6 7" id="KW-0472">Membrane</keyword>
<dbReference type="SUPFAM" id="SSF103473">
    <property type="entry name" value="MFS general substrate transporter"/>
    <property type="match status" value="1"/>
</dbReference>
<comment type="subcellular location">
    <subcellularLocation>
        <location evidence="1">Cell membrane</location>
        <topology evidence="1">Multi-pass membrane protein</topology>
    </subcellularLocation>
</comment>
<evidence type="ECO:0000256" key="7">
    <source>
        <dbReference type="SAM" id="Phobius"/>
    </source>
</evidence>
<feature type="transmembrane region" description="Helical" evidence="7">
    <location>
        <begin position="318"/>
        <end position="343"/>
    </location>
</feature>
<evidence type="ECO:0000256" key="1">
    <source>
        <dbReference type="ARBA" id="ARBA00004651"/>
    </source>
</evidence>
<accession>A0A164ANX6</accession>
<sequence length="429" mass="46839">MKQLKVVFQNPNYVKLFLATFTSQMGNVIGMTAFMFYLLHRFSSQPSYATLAELMYSLPTLVVFFIVGVVVDRMNRQKIAANCDWISALLSIGLLLAVWIDWIPLIFVFLFVRSAISKFFLPAESSLIQGILDKETYTVAAGLNQIMGSLFLLFGGALGAMAYWSFGIMGAILIDALSFVASALLIQACSIQQQTLLPNGPHTWKDLKLKLIATDFKDGFAYILRNKLLLLLVMGFFIFGIVNGGLSVIPIFILKYKLAPTDYEQYSVWIGIIVGVALLAGSLVASVLSSKMKLYQLIATGLLISGVFLAAAGLMTNLYLFFVLAFMTALALPAVNIGLGGWLPRIVAPQMMGRVQGWIGPLMMLSHSLTLGLIGISFPAVVSIEALFLIIGGCFVLAALYYFAVLPRFVEDEPLTPSQTQSAENAPSV</sequence>
<feature type="transmembrane region" description="Helical" evidence="7">
    <location>
        <begin position="355"/>
        <end position="380"/>
    </location>
</feature>
<dbReference type="Proteomes" id="UP000076563">
    <property type="component" value="Unassembled WGS sequence"/>
</dbReference>
<feature type="transmembrane region" description="Helical" evidence="7">
    <location>
        <begin position="266"/>
        <end position="287"/>
    </location>
</feature>
<feature type="transmembrane region" description="Helical" evidence="7">
    <location>
        <begin position="386"/>
        <end position="405"/>
    </location>
</feature>
<reference evidence="10" key="1">
    <citation type="submission" date="2016-01" db="EMBL/GenBank/DDBJ databases">
        <title>Draft genome of Chromobacterium sp. F49.</title>
        <authorList>
            <person name="Hong K.W."/>
        </authorList>
    </citation>
    <scope>NUCLEOTIDE SEQUENCE [LARGE SCALE GENOMIC DNA]</scope>
    <source>
        <strain evidence="10">M63</strain>
    </source>
</reference>
<evidence type="ECO:0000259" key="8">
    <source>
        <dbReference type="PROSITE" id="PS50850"/>
    </source>
</evidence>
<feature type="domain" description="Major facilitator superfamily (MFS) profile" evidence="8">
    <location>
        <begin position="12"/>
        <end position="410"/>
    </location>
</feature>
<dbReference type="STRING" id="1007103.GCA_000213315_03028"/>
<evidence type="ECO:0000256" key="5">
    <source>
        <dbReference type="ARBA" id="ARBA00022989"/>
    </source>
</evidence>
<dbReference type="eggNOG" id="COG2814">
    <property type="taxonomic scope" value="Bacteria"/>
</dbReference>
<evidence type="ECO:0000256" key="2">
    <source>
        <dbReference type="ARBA" id="ARBA00022448"/>
    </source>
</evidence>
<dbReference type="CDD" id="cd06173">
    <property type="entry name" value="MFS_MefA_like"/>
    <property type="match status" value="1"/>
</dbReference>
<keyword evidence="10" id="KW-1185">Reference proteome</keyword>
<organism evidence="9 10">
    <name type="scientific">Paenibacillus elgii</name>
    <dbReference type="NCBI Taxonomy" id="189691"/>
    <lineage>
        <taxon>Bacteria</taxon>
        <taxon>Bacillati</taxon>
        <taxon>Bacillota</taxon>
        <taxon>Bacilli</taxon>
        <taxon>Bacillales</taxon>
        <taxon>Paenibacillaceae</taxon>
        <taxon>Paenibacillus</taxon>
    </lineage>
</organism>
<evidence type="ECO:0000256" key="6">
    <source>
        <dbReference type="ARBA" id="ARBA00023136"/>
    </source>
</evidence>
<proteinExistence type="predicted"/>
<dbReference type="PROSITE" id="PS50850">
    <property type="entry name" value="MFS"/>
    <property type="match status" value="1"/>
</dbReference>
<feature type="transmembrane region" description="Helical" evidence="7">
    <location>
        <begin position="137"/>
        <end position="157"/>
    </location>
</feature>
<feature type="transmembrane region" description="Helical" evidence="7">
    <location>
        <begin position="294"/>
        <end position="312"/>
    </location>
</feature>